<dbReference type="RefSeq" id="WP_046477692.1">
    <property type="nucleotide sequence ID" value="NZ_LN829118.1"/>
</dbReference>
<reference evidence="5" key="1">
    <citation type="submission" date="2015-02" db="EMBL/GenBank/DDBJ databases">
        <authorList>
            <person name="Chooi Y.-H."/>
        </authorList>
    </citation>
    <scope>NUCLEOTIDE SEQUENCE [LARGE SCALE GENOMIC DNA]</scope>
    <source>
        <strain evidence="5">strain Y</strain>
    </source>
</reference>
<comment type="similarity">
    <text evidence="1">Belongs to the NodU/CmcH family.</text>
</comment>
<dbReference type="KEGG" id="fil:BN1229_v1_1587"/>
<dbReference type="SUPFAM" id="SSF53067">
    <property type="entry name" value="Actin-like ATPase domain"/>
    <property type="match status" value="1"/>
</dbReference>
<dbReference type="InterPro" id="IPR038152">
    <property type="entry name" value="Carbam_trans_C_sf"/>
</dbReference>
<dbReference type="CDD" id="cd24098">
    <property type="entry name" value="ASKHA_NBD_TobZ_N"/>
    <property type="match status" value="1"/>
</dbReference>
<dbReference type="Proteomes" id="UP000033187">
    <property type="component" value="Chromosome 1"/>
</dbReference>
<dbReference type="Gene3D" id="3.90.870.20">
    <property type="entry name" value="Carbamoyltransferase, C-terminal domain"/>
    <property type="match status" value="1"/>
</dbReference>
<name>A0A0D6JE42_9HYPH</name>
<dbReference type="PANTHER" id="PTHR34847:SF1">
    <property type="entry name" value="NODULATION PROTEIN U"/>
    <property type="match status" value="1"/>
</dbReference>
<dbReference type="GO" id="GO:0016740">
    <property type="term" value="F:transferase activity"/>
    <property type="evidence" value="ECO:0007669"/>
    <property type="project" value="UniProtKB-KW"/>
</dbReference>
<evidence type="ECO:0000256" key="1">
    <source>
        <dbReference type="ARBA" id="ARBA00006129"/>
    </source>
</evidence>
<dbReference type="InterPro" id="IPR051338">
    <property type="entry name" value="NodU/CmcH_Carbamoyltrnsfr"/>
</dbReference>
<dbReference type="Pfam" id="PF02543">
    <property type="entry name" value="Carbam_trans_N"/>
    <property type="match status" value="1"/>
</dbReference>
<gene>
    <name evidence="4" type="ORF">YBN1229_v1_1589</name>
</gene>
<evidence type="ECO:0000259" key="2">
    <source>
        <dbReference type="Pfam" id="PF02543"/>
    </source>
</evidence>
<keyword evidence="4" id="KW-0808">Transferase</keyword>
<feature type="domain" description="Carbamoyltransferase" evidence="2">
    <location>
        <begin position="2"/>
        <end position="342"/>
    </location>
</feature>
<evidence type="ECO:0000313" key="5">
    <source>
        <dbReference type="Proteomes" id="UP000033187"/>
    </source>
</evidence>
<dbReference type="Gene3D" id="3.30.420.40">
    <property type="match status" value="2"/>
</dbReference>
<keyword evidence="5" id="KW-1185">Reference proteome</keyword>
<dbReference type="EMBL" id="LN829119">
    <property type="protein sequence ID" value="CPR18170.1"/>
    <property type="molecule type" value="Genomic_DNA"/>
</dbReference>
<sequence>MHILGITTETHDTGVAILRDGMPLVVYEEERFNREKHTKRFPQQALAAAFDGYGLKLSDIDVITVPWNMNSYRRTIGRILTRKLPHSLNLLWPEARKTTALGAANMPLRLKTALGRRYGFQNLPRLVQINHHNAHAAVFFVSPFEEATILIMDGYGDESATSAYAGKGNRIEKLWQDDFFDSLGMLYSCVTEHLGFKVFEEGTVMALAACGGPTYLDKFRDVVRLLDGGRIAINRDYIGYDTHGFMRPFAEKFVGLFGPARRREDPLTDHHRDLAFALQAVVEEAIIHIVRELSRRHPSRNLVLSGGVALNCVANARILRDTDYENVWVPPIASDSGVCLGSTLYYHHQTLGHRREYTMNHPFFGIQFTDDQIIEALNAAGLPYKRLSESDLLRTVAQDLAASRIVGWFQGRAEIGPRALGNRSILSDARSLKIKDLINARIKHREAFRPFAPAVLVEKVSEYFEFDQADPFMTMAPRLRPNKVDVIPAAAHVDGTGRLQTVERTANPRYYALIEQYAKLTGVPVVLNTSFNRQEPIVNTPKEAISCYLRTEMDVLVLGDFYITERPAQAMEKAQLAFAA</sequence>
<evidence type="ECO:0000259" key="3">
    <source>
        <dbReference type="Pfam" id="PF16861"/>
    </source>
</evidence>
<proteinExistence type="inferred from homology"/>
<dbReference type="InterPro" id="IPR031730">
    <property type="entry name" value="Carbam_trans_C"/>
</dbReference>
<protein>
    <submittedName>
        <fullName evidence="4">Carbamoyltransferase</fullName>
    </submittedName>
</protein>
<dbReference type="KEGG" id="fiy:BN1229_v1_1589"/>
<accession>A0A0D6JE42</accession>
<dbReference type="OrthoDB" id="9780777at2"/>
<dbReference type="InterPro" id="IPR003696">
    <property type="entry name" value="Carbtransf_dom"/>
</dbReference>
<dbReference type="AlphaFoldDB" id="A0A0D6JE42"/>
<dbReference type="Pfam" id="PF16861">
    <property type="entry name" value="Carbam_trans_C"/>
    <property type="match status" value="1"/>
</dbReference>
<evidence type="ECO:0000313" key="4">
    <source>
        <dbReference type="EMBL" id="CPR18170.1"/>
    </source>
</evidence>
<organism evidence="4 5">
    <name type="scientific">Candidatus Filomicrobium marinum</name>
    <dbReference type="NCBI Taxonomy" id="1608628"/>
    <lineage>
        <taxon>Bacteria</taxon>
        <taxon>Pseudomonadati</taxon>
        <taxon>Pseudomonadota</taxon>
        <taxon>Alphaproteobacteria</taxon>
        <taxon>Hyphomicrobiales</taxon>
        <taxon>Hyphomicrobiaceae</taxon>
        <taxon>Filomicrobium</taxon>
    </lineage>
</organism>
<dbReference type="InterPro" id="IPR043129">
    <property type="entry name" value="ATPase_NBD"/>
</dbReference>
<feature type="domain" description="Carbamoyltransferase C-terminal" evidence="3">
    <location>
        <begin position="397"/>
        <end position="564"/>
    </location>
</feature>
<dbReference type="PANTHER" id="PTHR34847">
    <property type="entry name" value="NODULATION PROTEIN U"/>
    <property type="match status" value="1"/>
</dbReference>